<name>A0AAV4RCU1_CAEEX</name>
<dbReference type="Proteomes" id="UP001054945">
    <property type="component" value="Unassembled WGS sequence"/>
</dbReference>
<dbReference type="EMBL" id="BPLR01007723">
    <property type="protein sequence ID" value="GIY19162.1"/>
    <property type="molecule type" value="Genomic_DNA"/>
</dbReference>
<reference evidence="1 2" key="1">
    <citation type="submission" date="2021-06" db="EMBL/GenBank/DDBJ databases">
        <title>Caerostris extrusa draft genome.</title>
        <authorList>
            <person name="Kono N."/>
            <person name="Arakawa K."/>
        </authorList>
    </citation>
    <scope>NUCLEOTIDE SEQUENCE [LARGE SCALE GENOMIC DNA]</scope>
</reference>
<evidence type="ECO:0000313" key="2">
    <source>
        <dbReference type="Proteomes" id="UP001054945"/>
    </source>
</evidence>
<sequence>MKIVPELGLKHRSSHGLTARSSRYVITTNYSRPRTPCANAGFMEEQMVFRVSRLALSFCSKLDGPPLYGHLRKRFQVQLRRLSEMVSDSSSPESDIHNVWNRR</sequence>
<proteinExistence type="predicted"/>
<accession>A0AAV4RCU1</accession>
<dbReference type="AlphaFoldDB" id="A0AAV4RCU1"/>
<comment type="caution">
    <text evidence="1">The sequence shown here is derived from an EMBL/GenBank/DDBJ whole genome shotgun (WGS) entry which is preliminary data.</text>
</comment>
<protein>
    <submittedName>
        <fullName evidence="1">Uncharacterized protein</fullName>
    </submittedName>
</protein>
<gene>
    <name evidence="1" type="ORF">CEXT_642661</name>
</gene>
<evidence type="ECO:0000313" key="1">
    <source>
        <dbReference type="EMBL" id="GIY19162.1"/>
    </source>
</evidence>
<keyword evidence="2" id="KW-1185">Reference proteome</keyword>
<organism evidence="1 2">
    <name type="scientific">Caerostris extrusa</name>
    <name type="common">Bark spider</name>
    <name type="synonym">Caerostris bankana</name>
    <dbReference type="NCBI Taxonomy" id="172846"/>
    <lineage>
        <taxon>Eukaryota</taxon>
        <taxon>Metazoa</taxon>
        <taxon>Ecdysozoa</taxon>
        <taxon>Arthropoda</taxon>
        <taxon>Chelicerata</taxon>
        <taxon>Arachnida</taxon>
        <taxon>Araneae</taxon>
        <taxon>Araneomorphae</taxon>
        <taxon>Entelegynae</taxon>
        <taxon>Araneoidea</taxon>
        <taxon>Araneidae</taxon>
        <taxon>Caerostris</taxon>
    </lineage>
</organism>